<dbReference type="InterPro" id="IPR023996">
    <property type="entry name" value="TonB-dep_OMP_SusC/RagA"/>
</dbReference>
<evidence type="ECO:0000256" key="1">
    <source>
        <dbReference type="ARBA" id="ARBA00004571"/>
    </source>
</evidence>
<dbReference type="Pfam" id="PF13715">
    <property type="entry name" value="CarbopepD_reg_2"/>
    <property type="match status" value="1"/>
</dbReference>
<sequence length="1033" mass="112853">MRKLLLSCWGLFFLVISYAQTTTVTGKITDEKDGTPIIGATIKSKGGRAAAISQSDGAFSITVEPGIKVLVISFIGYLDKEVTIAGPNLSITLSQSSQSLSEVVVVGYGTRLKRDITGSVAKVGAKELNNTPVTSFESAIQGRASGVYVQQQNGKLGQGINIRIRGASSVSAGNEPLYVVDGVPVITADLSSNGAQTNPLSDLNINDIQSIEILKDASAAAIYGSRASNGVVLITTKKGATGTSKIELGYFTGFQKPTGKREFLDAKQFVDYTLRAADGAANYEYGLGYYETLDDAIADWRSYAESRLTRYSAGNEDWRDVKVNTNWQDQAFQDAPISQYDLNFSGGNEKTKFYASGQYLDQDGILVRNSYKRYNGRLNLDHKVKDWLSVGMNMSFSRSQNNRVSNDDQFSTPLQIVALSPITPIIDPRTGLPSGALDLETGAPNTNYPVYYNPLLSVDGSTYKTLVNRTLGNFYGNINIVKGLTFRTEFGIDQLNQTEEAYYGTVTARNTGVPNGSGFYSSNQLLNINTNNFFQYTKTFKEKHSLDVVAGMSFQKQTVASSLADGEVFPSDAYKKLASAASKVDATSASSEFSFLSYFLRANYKFNDKYLLALSGRYDGSSRFGENNRYGFFPAASVGWIISEEHFLENVNWLSFLKLKASYGLTGNAEIGNFASRGLYSGDGAYGGAAGQRPTQIANPDLKWETTNGVDFGIEGAIFNNRIGFEVDYYERNTKDLLLDVEIPGTSGFATQLKNIGNLKNKGVEFSINTTNISSKNFKWTSTLNFGANKNKITNLGGQVLGTDVNKAKEGQPLGVFFTKEFAGADPNNGDALYYLNTVKEDGSIDHSTTNDYNAAQDVVVGNPNPDFIYGFGNTVSYKGIDLDVLLQGVYGNQIYNNGGQYMSASGSNGFDNQTTDQLGYWDKPGDISMVPEPRMFYANGTNPSSRYISNGSYLRVKAVTLGYNLPSKLMNHLKIEKARIYIRAQNLFTITNYKGWDPEVNADWSVSNINQGQDFYSAPQLKTIVFGINISL</sequence>
<dbReference type="KEGG" id="pgin:FRZ67_19620"/>
<reference evidence="13 14" key="1">
    <citation type="journal article" date="2016" name="Int. J. Syst. Evol. Microbiol.">
        <title>Panacibacter ginsenosidivorans gen. nov., sp. nov., with ginsenoside converting activity isolated from soil of a ginseng field.</title>
        <authorList>
            <person name="Siddiqi M.Z."/>
            <person name="Muhammad Shafi S."/>
            <person name="Choi K.D."/>
            <person name="Im W.T."/>
        </authorList>
    </citation>
    <scope>NUCLEOTIDE SEQUENCE [LARGE SCALE GENOMIC DNA]</scope>
    <source>
        <strain evidence="13 14">Gsoil1550</strain>
    </source>
</reference>
<dbReference type="InterPro" id="IPR039426">
    <property type="entry name" value="TonB-dep_rcpt-like"/>
</dbReference>
<dbReference type="NCBIfam" id="TIGR04057">
    <property type="entry name" value="SusC_RagA_signa"/>
    <property type="match status" value="1"/>
</dbReference>
<evidence type="ECO:0000313" key="14">
    <source>
        <dbReference type="Proteomes" id="UP000321533"/>
    </source>
</evidence>
<evidence type="ECO:0000256" key="10">
    <source>
        <dbReference type="SAM" id="SignalP"/>
    </source>
</evidence>
<protein>
    <submittedName>
        <fullName evidence="13">TonB-dependent receptor</fullName>
    </submittedName>
</protein>
<dbReference type="RefSeq" id="WP_147192279.1">
    <property type="nucleotide sequence ID" value="NZ_CP042435.1"/>
</dbReference>
<dbReference type="InterPro" id="IPR037066">
    <property type="entry name" value="Plug_dom_sf"/>
</dbReference>
<comment type="similarity">
    <text evidence="8 9">Belongs to the TonB-dependent receptor family.</text>
</comment>
<dbReference type="AlphaFoldDB" id="A0A5B8VDL1"/>
<accession>A0A5B8VDL1</accession>
<feature type="domain" description="TonB-dependent receptor plug" evidence="12">
    <location>
        <begin position="113"/>
        <end position="231"/>
    </location>
</feature>
<dbReference type="GO" id="GO:0009279">
    <property type="term" value="C:cell outer membrane"/>
    <property type="evidence" value="ECO:0007669"/>
    <property type="project" value="UniProtKB-SubCell"/>
</dbReference>
<evidence type="ECO:0000313" key="13">
    <source>
        <dbReference type="EMBL" id="QEC69402.1"/>
    </source>
</evidence>
<evidence type="ECO:0000256" key="5">
    <source>
        <dbReference type="ARBA" id="ARBA00023077"/>
    </source>
</evidence>
<keyword evidence="7 8" id="KW-0998">Cell outer membrane</keyword>
<keyword evidence="14" id="KW-1185">Reference proteome</keyword>
<evidence type="ECO:0000256" key="9">
    <source>
        <dbReference type="RuleBase" id="RU003357"/>
    </source>
</evidence>
<dbReference type="InterPro" id="IPR036942">
    <property type="entry name" value="Beta-barrel_TonB_sf"/>
</dbReference>
<keyword evidence="6 8" id="KW-0472">Membrane</keyword>
<feature type="domain" description="TonB-dependent receptor-like beta-barrel" evidence="11">
    <location>
        <begin position="447"/>
        <end position="988"/>
    </location>
</feature>
<dbReference type="InterPro" id="IPR012910">
    <property type="entry name" value="Plug_dom"/>
</dbReference>
<dbReference type="NCBIfam" id="TIGR04056">
    <property type="entry name" value="OMP_RagA_SusC"/>
    <property type="match status" value="1"/>
</dbReference>
<dbReference type="Gene3D" id="2.40.170.20">
    <property type="entry name" value="TonB-dependent receptor, beta-barrel domain"/>
    <property type="match status" value="1"/>
</dbReference>
<keyword evidence="5 9" id="KW-0798">TonB box</keyword>
<dbReference type="Pfam" id="PF00593">
    <property type="entry name" value="TonB_dep_Rec_b-barrel"/>
    <property type="match status" value="1"/>
</dbReference>
<name>A0A5B8VDL1_9BACT</name>
<evidence type="ECO:0000259" key="11">
    <source>
        <dbReference type="Pfam" id="PF00593"/>
    </source>
</evidence>
<evidence type="ECO:0000256" key="3">
    <source>
        <dbReference type="ARBA" id="ARBA00022452"/>
    </source>
</evidence>
<organism evidence="13 14">
    <name type="scientific">Panacibacter ginsenosidivorans</name>
    <dbReference type="NCBI Taxonomy" id="1813871"/>
    <lineage>
        <taxon>Bacteria</taxon>
        <taxon>Pseudomonadati</taxon>
        <taxon>Bacteroidota</taxon>
        <taxon>Chitinophagia</taxon>
        <taxon>Chitinophagales</taxon>
        <taxon>Chitinophagaceae</taxon>
        <taxon>Panacibacter</taxon>
    </lineage>
</organism>
<dbReference type="InterPro" id="IPR000531">
    <property type="entry name" value="Beta-barrel_TonB"/>
</dbReference>
<keyword evidence="4 8" id="KW-0812">Transmembrane</keyword>
<dbReference type="InterPro" id="IPR008969">
    <property type="entry name" value="CarboxyPept-like_regulatory"/>
</dbReference>
<keyword evidence="10" id="KW-0732">Signal</keyword>
<proteinExistence type="inferred from homology"/>
<feature type="signal peptide" evidence="10">
    <location>
        <begin position="1"/>
        <end position="19"/>
    </location>
</feature>
<keyword evidence="2 8" id="KW-0813">Transport</keyword>
<evidence type="ECO:0000256" key="4">
    <source>
        <dbReference type="ARBA" id="ARBA00022692"/>
    </source>
</evidence>
<evidence type="ECO:0000259" key="12">
    <source>
        <dbReference type="Pfam" id="PF07715"/>
    </source>
</evidence>
<dbReference type="SUPFAM" id="SSF56935">
    <property type="entry name" value="Porins"/>
    <property type="match status" value="1"/>
</dbReference>
<evidence type="ECO:0000256" key="7">
    <source>
        <dbReference type="ARBA" id="ARBA00023237"/>
    </source>
</evidence>
<evidence type="ECO:0000256" key="2">
    <source>
        <dbReference type="ARBA" id="ARBA00022448"/>
    </source>
</evidence>
<dbReference type="Proteomes" id="UP000321533">
    <property type="component" value="Chromosome"/>
</dbReference>
<dbReference type="InterPro" id="IPR023997">
    <property type="entry name" value="TonB-dep_OMP_SusC/RagA_CS"/>
</dbReference>
<evidence type="ECO:0000256" key="8">
    <source>
        <dbReference type="PROSITE-ProRule" id="PRU01360"/>
    </source>
</evidence>
<feature type="chain" id="PRO_5022749339" evidence="10">
    <location>
        <begin position="20"/>
        <end position="1033"/>
    </location>
</feature>
<keyword evidence="3 8" id="KW-1134">Transmembrane beta strand</keyword>
<dbReference type="OrthoDB" id="9768177at2"/>
<dbReference type="SUPFAM" id="SSF49464">
    <property type="entry name" value="Carboxypeptidase regulatory domain-like"/>
    <property type="match status" value="1"/>
</dbReference>
<keyword evidence="13" id="KW-0675">Receptor</keyword>
<gene>
    <name evidence="13" type="ORF">FRZ67_19620</name>
</gene>
<dbReference type="Pfam" id="PF07715">
    <property type="entry name" value="Plug"/>
    <property type="match status" value="1"/>
</dbReference>
<dbReference type="PROSITE" id="PS52016">
    <property type="entry name" value="TONB_DEPENDENT_REC_3"/>
    <property type="match status" value="1"/>
</dbReference>
<comment type="subcellular location">
    <subcellularLocation>
        <location evidence="1 8">Cell outer membrane</location>
        <topology evidence="1 8">Multi-pass membrane protein</topology>
    </subcellularLocation>
</comment>
<dbReference type="Gene3D" id="2.60.40.1120">
    <property type="entry name" value="Carboxypeptidase-like, regulatory domain"/>
    <property type="match status" value="1"/>
</dbReference>
<dbReference type="Gene3D" id="2.170.130.10">
    <property type="entry name" value="TonB-dependent receptor, plug domain"/>
    <property type="match status" value="1"/>
</dbReference>
<dbReference type="EMBL" id="CP042435">
    <property type="protein sequence ID" value="QEC69402.1"/>
    <property type="molecule type" value="Genomic_DNA"/>
</dbReference>
<evidence type="ECO:0000256" key="6">
    <source>
        <dbReference type="ARBA" id="ARBA00023136"/>
    </source>
</evidence>